<name>A0A843TEN6_COLES</name>
<comment type="caution">
    <text evidence="2">The sequence shown here is derived from an EMBL/GenBank/DDBJ whole genome shotgun (WGS) entry which is preliminary data.</text>
</comment>
<dbReference type="Proteomes" id="UP000652761">
    <property type="component" value="Unassembled WGS sequence"/>
</dbReference>
<feature type="region of interest" description="Disordered" evidence="1">
    <location>
        <begin position="425"/>
        <end position="448"/>
    </location>
</feature>
<gene>
    <name evidence="2" type="ORF">Taro_000940</name>
</gene>
<reference evidence="2" key="1">
    <citation type="submission" date="2017-07" db="EMBL/GenBank/DDBJ databases">
        <title>Taro Niue Genome Assembly and Annotation.</title>
        <authorList>
            <person name="Atibalentja N."/>
            <person name="Keating K."/>
            <person name="Fields C.J."/>
        </authorList>
    </citation>
    <scope>NUCLEOTIDE SEQUENCE</scope>
    <source>
        <strain evidence="2">Niue_2</strain>
        <tissue evidence="2">Leaf</tissue>
    </source>
</reference>
<dbReference type="OrthoDB" id="696374at2759"/>
<feature type="region of interest" description="Disordered" evidence="1">
    <location>
        <begin position="1"/>
        <end position="27"/>
    </location>
</feature>
<dbReference type="EMBL" id="NMUH01000018">
    <property type="protein sequence ID" value="MQL68637.1"/>
    <property type="molecule type" value="Genomic_DNA"/>
</dbReference>
<keyword evidence="3" id="KW-1185">Reference proteome</keyword>
<feature type="region of interest" description="Disordered" evidence="1">
    <location>
        <begin position="63"/>
        <end position="161"/>
    </location>
</feature>
<sequence>MSKGTGGGSTGGGGGSAHLPPQEDQQNLIESFCGITSSTPAEAIFFLESNSWQLDTALQSFDSANDDDTARSLPPAVPAAASHLAAPASRRHQLQEDDEDYVPPVADKSPRQHPPTRSTVAAMASSFGTGMSSKPSRDSDGPNGKSSLGDGGSAGAAGPMASPTEAGLAILADGVPSPGRRSYAQIIVATKPPPAINMGVKPPCFTDFGEPALFFSRKEVGKSLQTFKLALIVRCAYGRSLIPEFKSRLSQRLQLKGDFIISVLNHRHLLLRFDAEEDYLKVILRRNLYIEGLLYRFFKCDAQFDFNVNPTVIPIWIGFPMLPVNYYYEDFLKSIVGNLGHVLRIYEPTMALTQMHESFVCVKLDIVKPRPKRIWIGCGKQDQVQKDGNINLKRVWHLKEPQENPVDLSLGNRFSLLEDVQPTNEGWEPSVSGDQVSGHEPSVHDPVSSCNTGTVEVAAATGDASRSSPVMDLVEAGGASGNILSASCLPISIPLNAALNMVSNLAAKENIYMPIPDALNEVTAHKKTLVTLVLTTLGLTTELGKRLLRLDWIVKAAWTEAVGWHPNPFSILFQKLKAVKKALRLWNKEVFGNVNDNVHRREEEVKVMQDIFDNNPTPANRSALGEVNANLRRVSHCNRRRNIIHKLQVNGTWNEDQEILRDEVVRFFEDLLQSSDHVIDESLLHVIPSFILDDQNLSLCAIPIEAYVTSRVFRILVDLAFNGCNGYREANVVCVWYVCVSQGLIGSIVRACSTLVSSACHRDRKECRVLNVTEVTVTLWWPPWGVDRLHVRHV</sequence>
<protein>
    <recommendedName>
        <fullName evidence="4">DUF4283 domain-containing protein</fullName>
    </recommendedName>
</protein>
<evidence type="ECO:0000256" key="1">
    <source>
        <dbReference type="SAM" id="MobiDB-lite"/>
    </source>
</evidence>
<proteinExistence type="predicted"/>
<dbReference type="SUPFAM" id="SSF46934">
    <property type="entry name" value="UBA-like"/>
    <property type="match status" value="1"/>
</dbReference>
<dbReference type="AlphaFoldDB" id="A0A843TEN6"/>
<feature type="compositionally biased region" description="Gly residues" evidence="1">
    <location>
        <begin position="1"/>
        <end position="16"/>
    </location>
</feature>
<accession>A0A843TEN6</accession>
<feature type="compositionally biased region" description="Low complexity" evidence="1">
    <location>
        <begin position="71"/>
        <end position="88"/>
    </location>
</feature>
<dbReference type="Pfam" id="PF14555">
    <property type="entry name" value="UBA_4"/>
    <property type="match status" value="1"/>
</dbReference>
<dbReference type="PANTHER" id="PTHR31286:SF180">
    <property type="entry name" value="OS10G0362600 PROTEIN"/>
    <property type="match status" value="1"/>
</dbReference>
<dbReference type="InterPro" id="IPR009060">
    <property type="entry name" value="UBA-like_sf"/>
</dbReference>
<organism evidence="2 3">
    <name type="scientific">Colocasia esculenta</name>
    <name type="common">Wild taro</name>
    <name type="synonym">Arum esculentum</name>
    <dbReference type="NCBI Taxonomy" id="4460"/>
    <lineage>
        <taxon>Eukaryota</taxon>
        <taxon>Viridiplantae</taxon>
        <taxon>Streptophyta</taxon>
        <taxon>Embryophyta</taxon>
        <taxon>Tracheophyta</taxon>
        <taxon>Spermatophyta</taxon>
        <taxon>Magnoliopsida</taxon>
        <taxon>Liliopsida</taxon>
        <taxon>Araceae</taxon>
        <taxon>Aroideae</taxon>
        <taxon>Colocasieae</taxon>
        <taxon>Colocasia</taxon>
    </lineage>
</organism>
<dbReference type="Gene3D" id="1.10.8.10">
    <property type="entry name" value="DNA helicase RuvA subunit, C-terminal domain"/>
    <property type="match status" value="1"/>
</dbReference>
<evidence type="ECO:0000313" key="3">
    <source>
        <dbReference type="Proteomes" id="UP000652761"/>
    </source>
</evidence>
<dbReference type="InterPro" id="IPR040256">
    <property type="entry name" value="At4g02000-like"/>
</dbReference>
<dbReference type="PANTHER" id="PTHR31286">
    <property type="entry name" value="GLYCINE-RICH CELL WALL STRUCTURAL PROTEIN 1.8-LIKE"/>
    <property type="match status" value="1"/>
</dbReference>
<evidence type="ECO:0008006" key="4">
    <source>
        <dbReference type="Google" id="ProtNLM"/>
    </source>
</evidence>
<evidence type="ECO:0000313" key="2">
    <source>
        <dbReference type="EMBL" id="MQL68637.1"/>
    </source>
</evidence>